<reference evidence="2" key="1">
    <citation type="journal article" date="2019" name="Int. J. Syst. Evol. Microbiol.">
        <title>The Global Catalogue of Microorganisms (GCM) 10K type strain sequencing project: providing services to taxonomists for standard genome sequencing and annotation.</title>
        <authorList>
            <consortium name="The Broad Institute Genomics Platform"/>
            <consortium name="The Broad Institute Genome Sequencing Center for Infectious Disease"/>
            <person name="Wu L."/>
            <person name="Ma J."/>
        </authorList>
    </citation>
    <scope>NUCLEOTIDE SEQUENCE [LARGE SCALE GENOMIC DNA]</scope>
    <source>
        <strain evidence="2">JCM 12165</strain>
    </source>
</reference>
<comment type="caution">
    <text evidence="1">The sequence shown here is derived from an EMBL/GenBank/DDBJ whole genome shotgun (WGS) entry which is preliminary data.</text>
</comment>
<keyword evidence="2" id="KW-1185">Reference proteome</keyword>
<dbReference type="Proteomes" id="UP001597145">
    <property type="component" value="Unassembled WGS sequence"/>
</dbReference>
<sequence>MDNRYSRSTPQLYEVPLTVLPFNGNQEVLTPSLGETRWPRPRRAAQLAALFTETEQTFQGVAGG</sequence>
<gene>
    <name evidence="1" type="ORF">ACFSCY_00325</name>
</gene>
<dbReference type="EMBL" id="JBHUCP010000001">
    <property type="protein sequence ID" value="MFD1527884.1"/>
    <property type="molecule type" value="Genomic_DNA"/>
</dbReference>
<proteinExistence type="predicted"/>
<accession>A0ABW4FCM7</accession>
<organism evidence="1 2">
    <name type="scientific">Pseudonocardia aurantiaca</name>
    <dbReference type="NCBI Taxonomy" id="75290"/>
    <lineage>
        <taxon>Bacteria</taxon>
        <taxon>Bacillati</taxon>
        <taxon>Actinomycetota</taxon>
        <taxon>Actinomycetes</taxon>
        <taxon>Pseudonocardiales</taxon>
        <taxon>Pseudonocardiaceae</taxon>
        <taxon>Pseudonocardia</taxon>
    </lineage>
</organism>
<name>A0ABW4FCM7_9PSEU</name>
<evidence type="ECO:0000313" key="1">
    <source>
        <dbReference type="EMBL" id="MFD1527884.1"/>
    </source>
</evidence>
<protein>
    <submittedName>
        <fullName evidence="1">Uncharacterized protein</fullName>
    </submittedName>
</protein>
<dbReference type="RefSeq" id="WP_343971803.1">
    <property type="nucleotide sequence ID" value="NZ_BAAAJG010000003.1"/>
</dbReference>
<evidence type="ECO:0000313" key="2">
    <source>
        <dbReference type="Proteomes" id="UP001597145"/>
    </source>
</evidence>